<keyword evidence="3" id="KW-1185">Reference proteome</keyword>
<gene>
    <name evidence="2" type="ORF">J2X11_001969</name>
</gene>
<reference evidence="2 3" key="1">
    <citation type="submission" date="2023-07" db="EMBL/GenBank/DDBJ databases">
        <title>Sorghum-associated microbial communities from plants grown in Nebraska, USA.</title>
        <authorList>
            <person name="Schachtman D."/>
        </authorList>
    </citation>
    <scope>NUCLEOTIDE SEQUENCE [LARGE SCALE GENOMIC DNA]</scope>
    <source>
        <strain evidence="2 3">BE248</strain>
    </source>
</reference>
<keyword evidence="1" id="KW-0472">Membrane</keyword>
<evidence type="ECO:0000313" key="3">
    <source>
        <dbReference type="Proteomes" id="UP001257739"/>
    </source>
</evidence>
<keyword evidence="1" id="KW-1133">Transmembrane helix</keyword>
<protein>
    <submittedName>
        <fullName evidence="2">Uncharacterized protein</fullName>
    </submittedName>
</protein>
<accession>A0ABU1UPP3</accession>
<comment type="caution">
    <text evidence="2">The sequence shown here is derived from an EMBL/GenBank/DDBJ whole genome shotgun (WGS) entry which is preliminary data.</text>
</comment>
<keyword evidence="1" id="KW-0812">Transmembrane</keyword>
<sequence>MTSAYLCDYCRAAIDTRTDTPLIVGVHRRVDTDEWDDRPSELVSGEELAFRYCDQQHLALHMQRIPLPPVMRDDSMPSGGVVIGVFAGFVFAAALLGLTVYGGFQFWKEVAQGWF</sequence>
<name>A0ABU1UPP3_9ACTN</name>
<evidence type="ECO:0000256" key="1">
    <source>
        <dbReference type="SAM" id="Phobius"/>
    </source>
</evidence>
<organism evidence="2 3">
    <name type="scientific">Aeromicrobium panaciterrae</name>
    <dbReference type="NCBI Taxonomy" id="363861"/>
    <lineage>
        <taxon>Bacteria</taxon>
        <taxon>Bacillati</taxon>
        <taxon>Actinomycetota</taxon>
        <taxon>Actinomycetes</taxon>
        <taxon>Propionibacteriales</taxon>
        <taxon>Nocardioidaceae</taxon>
        <taxon>Aeromicrobium</taxon>
    </lineage>
</organism>
<dbReference type="RefSeq" id="WP_309970215.1">
    <property type="nucleotide sequence ID" value="NZ_JAVDWH010000001.1"/>
</dbReference>
<evidence type="ECO:0000313" key="2">
    <source>
        <dbReference type="EMBL" id="MDR7087130.1"/>
    </source>
</evidence>
<feature type="transmembrane region" description="Helical" evidence="1">
    <location>
        <begin position="81"/>
        <end position="104"/>
    </location>
</feature>
<dbReference type="EMBL" id="JAVDWH010000001">
    <property type="protein sequence ID" value="MDR7087130.1"/>
    <property type="molecule type" value="Genomic_DNA"/>
</dbReference>
<dbReference type="Proteomes" id="UP001257739">
    <property type="component" value="Unassembled WGS sequence"/>
</dbReference>
<proteinExistence type="predicted"/>